<name>A0AC34EZY5_9BILA</name>
<dbReference type="WBParaSite" id="ES5_v2.g10253.t1">
    <property type="protein sequence ID" value="ES5_v2.g10253.t1"/>
    <property type="gene ID" value="ES5_v2.g10253"/>
</dbReference>
<evidence type="ECO:0000313" key="1">
    <source>
        <dbReference type="Proteomes" id="UP000887579"/>
    </source>
</evidence>
<proteinExistence type="predicted"/>
<accession>A0AC34EZY5</accession>
<sequence length="315" mass="35552">MDNPNFEPRTATATIIFEKNDIKEEDQVSKVDKAPNPTTTSLNVQIPDNQQRNVFTIPTVEAPIYNTTIVSALAMCLVSPKIRGAKQSVPSFVITGTSLIYSLFSLFVTVIWKNQKNIEKLSVLKKIFAGRNIFWHEIHSSMTLMLAFANLSCIVFFMWQPRLNVILSLINTLVFGCEFFLTVKTAKTFAVEEHVPKCNCKITIAILGLFKRHPIKFNVLQLHTYLSLGITIHAFLTVLTNSLEYSPISLTISCVIFVLSLLDLYSQAIFNKSRPINESQNPLLVKAEQKYPFRNLPTTIENPLGIEGVKEVYGY</sequence>
<organism evidence="1 2">
    <name type="scientific">Panagrolaimus sp. ES5</name>
    <dbReference type="NCBI Taxonomy" id="591445"/>
    <lineage>
        <taxon>Eukaryota</taxon>
        <taxon>Metazoa</taxon>
        <taxon>Ecdysozoa</taxon>
        <taxon>Nematoda</taxon>
        <taxon>Chromadorea</taxon>
        <taxon>Rhabditida</taxon>
        <taxon>Tylenchina</taxon>
        <taxon>Panagrolaimomorpha</taxon>
        <taxon>Panagrolaimoidea</taxon>
        <taxon>Panagrolaimidae</taxon>
        <taxon>Panagrolaimus</taxon>
    </lineage>
</organism>
<reference evidence="2" key="1">
    <citation type="submission" date="2022-11" db="UniProtKB">
        <authorList>
            <consortium name="WormBaseParasite"/>
        </authorList>
    </citation>
    <scope>IDENTIFICATION</scope>
</reference>
<dbReference type="Proteomes" id="UP000887579">
    <property type="component" value="Unplaced"/>
</dbReference>
<evidence type="ECO:0000313" key="2">
    <source>
        <dbReference type="WBParaSite" id="ES5_v2.g10253.t1"/>
    </source>
</evidence>
<protein>
    <submittedName>
        <fullName evidence="2">Transmembrane protein</fullName>
    </submittedName>
</protein>